<proteinExistence type="predicted"/>
<dbReference type="KEGG" id="tsv:DSM104635_01950"/>
<dbReference type="AlphaFoldDB" id="A0A6I6MKA2"/>
<dbReference type="Proteomes" id="UP000431269">
    <property type="component" value="Chromosome"/>
</dbReference>
<keyword evidence="1" id="KW-0812">Transmembrane</keyword>
<protein>
    <submittedName>
        <fullName evidence="2">Uncharacterized protein</fullName>
    </submittedName>
</protein>
<dbReference type="RefSeq" id="WP_158765997.1">
    <property type="nucleotide sequence ID" value="NZ_CP047045.1"/>
</dbReference>
<dbReference type="EMBL" id="CP047045">
    <property type="protein sequence ID" value="QGZ95109.1"/>
    <property type="molecule type" value="Genomic_DNA"/>
</dbReference>
<keyword evidence="1" id="KW-1133">Transmembrane helix</keyword>
<evidence type="ECO:0000313" key="2">
    <source>
        <dbReference type="EMBL" id="QGZ95109.1"/>
    </source>
</evidence>
<feature type="transmembrane region" description="Helical" evidence="1">
    <location>
        <begin position="39"/>
        <end position="59"/>
    </location>
</feature>
<evidence type="ECO:0000256" key="1">
    <source>
        <dbReference type="SAM" id="Phobius"/>
    </source>
</evidence>
<reference evidence="3" key="1">
    <citation type="submission" date="2019-12" db="EMBL/GenBank/DDBJ databases">
        <title>Complete genome of Terracaulis silvestris 0127_4.</title>
        <authorList>
            <person name="Vieira S."/>
            <person name="Riedel T."/>
            <person name="Sproer C."/>
            <person name="Pascual J."/>
            <person name="Boedeker C."/>
            <person name="Overmann J."/>
        </authorList>
    </citation>
    <scope>NUCLEOTIDE SEQUENCE [LARGE SCALE GENOMIC DNA]</scope>
    <source>
        <strain evidence="3">0127_4</strain>
    </source>
</reference>
<gene>
    <name evidence="2" type="ORF">DSM104635_01950</name>
</gene>
<organism evidence="2 3">
    <name type="scientific">Terricaulis silvestris</name>
    <dbReference type="NCBI Taxonomy" id="2686094"/>
    <lineage>
        <taxon>Bacteria</taxon>
        <taxon>Pseudomonadati</taxon>
        <taxon>Pseudomonadota</taxon>
        <taxon>Alphaproteobacteria</taxon>
        <taxon>Caulobacterales</taxon>
        <taxon>Caulobacteraceae</taxon>
        <taxon>Terricaulis</taxon>
    </lineage>
</organism>
<feature type="transmembrane region" description="Helical" evidence="1">
    <location>
        <begin position="6"/>
        <end position="27"/>
    </location>
</feature>
<sequence>MVWWWWIIPGVVGVIGLAIALSGLGWMFRGRPFKGGRGVLGGGVFLAIGAIVALIGLNIQTYHRLGEAQRQVATISFEKVQGTERTYDVTLTEIVDGSPGATHTFQATGDDWMISSRVIRWKSWATVLGLDAQYRLDRFDSRYRDITTAQTTPPSVYDLRPARRTGVDFLPIVRATGDRLPLVDTPEHGQAVYWPMADGASYRIDITAQGQLLPDEVNEAAAEAVATWGTTRVANEQPAD</sequence>
<name>A0A6I6MKA2_9CAUL</name>
<accession>A0A6I6MKA2</accession>
<keyword evidence="1" id="KW-0472">Membrane</keyword>
<evidence type="ECO:0000313" key="3">
    <source>
        <dbReference type="Proteomes" id="UP000431269"/>
    </source>
</evidence>
<keyword evidence="3" id="KW-1185">Reference proteome</keyword>